<dbReference type="AlphaFoldDB" id="A0A9W8WDZ0"/>
<dbReference type="SUPFAM" id="SSF51445">
    <property type="entry name" value="(Trans)glycosidases"/>
    <property type="match status" value="1"/>
</dbReference>
<dbReference type="Proteomes" id="UP001140502">
    <property type="component" value="Unassembled WGS sequence"/>
</dbReference>
<dbReference type="Pfam" id="PF13802">
    <property type="entry name" value="Gal_mutarotas_2"/>
    <property type="match status" value="1"/>
</dbReference>
<evidence type="ECO:0000256" key="1">
    <source>
        <dbReference type="ARBA" id="ARBA00001657"/>
    </source>
</evidence>
<dbReference type="PANTHER" id="PTHR22762">
    <property type="entry name" value="ALPHA-GLUCOSIDASE"/>
    <property type="match status" value="1"/>
</dbReference>
<dbReference type="OrthoDB" id="5839090at2759"/>
<gene>
    <name evidence="12" type="ORF">N0V84_005312</name>
</gene>
<dbReference type="Gene3D" id="2.60.40.1180">
    <property type="entry name" value="Golgi alpha-mannosidase II"/>
    <property type="match status" value="2"/>
</dbReference>
<dbReference type="Gene3D" id="2.60.40.1760">
    <property type="entry name" value="glycosyl hydrolase (family 31)"/>
    <property type="match status" value="1"/>
</dbReference>
<dbReference type="CDD" id="cd06602">
    <property type="entry name" value="GH31_MGAM_SI_GAA"/>
    <property type="match status" value="1"/>
</dbReference>
<dbReference type="InterPro" id="IPR011013">
    <property type="entry name" value="Gal_mutarotase_sf_dom"/>
</dbReference>
<name>A0A9W8WDZ0_9HYPO</name>
<dbReference type="PANTHER" id="PTHR22762:SF95">
    <property type="entry name" value="ALPHA_BETA-GLUCOSIDASE AGDC-RELATED"/>
    <property type="match status" value="1"/>
</dbReference>
<evidence type="ECO:0000259" key="9">
    <source>
        <dbReference type="Pfam" id="PF01055"/>
    </source>
</evidence>
<evidence type="ECO:0000256" key="6">
    <source>
        <dbReference type="RuleBase" id="RU361185"/>
    </source>
</evidence>
<accession>A0A9W8WDZ0</accession>
<dbReference type="InterPro" id="IPR030458">
    <property type="entry name" value="Glyco_hydro_31_AS"/>
</dbReference>
<feature type="signal peptide" evidence="8">
    <location>
        <begin position="1"/>
        <end position="18"/>
    </location>
</feature>
<dbReference type="SUPFAM" id="SSF74650">
    <property type="entry name" value="Galactose mutarotase-like"/>
    <property type="match status" value="1"/>
</dbReference>
<evidence type="ECO:0000313" key="12">
    <source>
        <dbReference type="EMBL" id="KAJ4321509.1"/>
    </source>
</evidence>
<comment type="catalytic activity">
    <reaction evidence="1">
        <text>Hydrolysis of terminal, non-reducing (1-&gt;4)-linked alpha-D-glucose residues with release of alpha-D-glucose.</text>
        <dbReference type="EC" id="3.2.1.20"/>
    </reaction>
</comment>
<feature type="domain" description="Glycoside hydrolase family 31 TIM barrel" evidence="9">
    <location>
        <begin position="265"/>
        <end position="678"/>
    </location>
</feature>
<dbReference type="GO" id="GO:0030246">
    <property type="term" value="F:carbohydrate binding"/>
    <property type="evidence" value="ECO:0007669"/>
    <property type="project" value="InterPro"/>
</dbReference>
<feature type="region of interest" description="Disordered" evidence="7">
    <location>
        <begin position="435"/>
        <end position="493"/>
    </location>
</feature>
<dbReference type="InterPro" id="IPR048395">
    <property type="entry name" value="Glyco_hydro_31_C"/>
</dbReference>
<dbReference type="Gene3D" id="3.20.20.80">
    <property type="entry name" value="Glycosidases"/>
    <property type="match status" value="2"/>
</dbReference>
<dbReference type="InterPro" id="IPR000322">
    <property type="entry name" value="Glyco_hydro_31_TIM"/>
</dbReference>
<feature type="domain" description="Glycosyl hydrolase family 31 C-terminal" evidence="11">
    <location>
        <begin position="686"/>
        <end position="774"/>
    </location>
</feature>
<evidence type="ECO:0000256" key="5">
    <source>
        <dbReference type="ARBA" id="ARBA00023295"/>
    </source>
</evidence>
<dbReference type="InterPro" id="IPR017853">
    <property type="entry name" value="GH"/>
</dbReference>
<evidence type="ECO:0000256" key="8">
    <source>
        <dbReference type="SAM" id="SignalP"/>
    </source>
</evidence>
<keyword evidence="8" id="KW-0732">Signal</keyword>
<dbReference type="Pfam" id="PF01055">
    <property type="entry name" value="Glyco_hydro_31_2nd"/>
    <property type="match status" value="1"/>
</dbReference>
<keyword evidence="5 6" id="KW-0326">Glycosidase</keyword>
<evidence type="ECO:0000259" key="10">
    <source>
        <dbReference type="Pfam" id="PF13802"/>
    </source>
</evidence>
<dbReference type="Pfam" id="PF21365">
    <property type="entry name" value="Glyco_hydro_31_3rd"/>
    <property type="match status" value="1"/>
</dbReference>
<evidence type="ECO:0000256" key="2">
    <source>
        <dbReference type="ARBA" id="ARBA00007806"/>
    </source>
</evidence>
<dbReference type="CDD" id="cd14752">
    <property type="entry name" value="GH31_N"/>
    <property type="match status" value="1"/>
</dbReference>
<feature type="chain" id="PRO_5040839375" description="alpha-glucosidase" evidence="8">
    <location>
        <begin position="19"/>
        <end position="888"/>
    </location>
</feature>
<dbReference type="GO" id="GO:0004558">
    <property type="term" value="F:alpha-1,4-glucosidase activity"/>
    <property type="evidence" value="ECO:0007669"/>
    <property type="project" value="UniProtKB-EC"/>
</dbReference>
<dbReference type="InterPro" id="IPR013780">
    <property type="entry name" value="Glyco_hydro_b"/>
</dbReference>
<feature type="domain" description="Glycoside hydrolase family 31 N-terminal" evidence="10">
    <location>
        <begin position="84"/>
        <end position="220"/>
    </location>
</feature>
<sequence length="888" mass="100076">MAMSLFIYLSLFIAAVAAASIDACPGYSATNVEETTNGLTAELTLLGEPCNVYGIDAPELKLVVEYQTDKRLHVKIYDTGEKVYQIPESIIPRPPKSSKKIEKSDLVFNLQENPFSFTVSRRDSKKVLFDTSAEKLIFESQYVRLRTNLPKDPNIYGLGEHSDSFRLPTNPSYRRTLWNREAVVIPQNTNLYGSHPMYLEHRESGTHGVLFMNSNGMDIDLNVTPEGDHYLEYNTVGGVLDFYFFSGPTPTEVSKQHAEAIGLAAMMPYWSLGFHQAKYGYWDVNVLAEVVANYSTANIPLEVLWSDIDYMDMRKDFTTDPERFPMDKMRELVDTLHNRQQQLVMMLDPGISTNSSYAPFQRGQEAGAFLKAADGSNYRGVQWAGEVVWPDYHSQEGHDWWVDEMERFFDPETGLDIDGVWNDMNEASNFCPNVDCDPAKHAKDTNTPPQPPESHRPRPNTGRPIPGFPDSFQPNGTSTKRQDTSEGNADSEWEKALAHRDLLNPSYSIQNAMGRLSDRTIYTNISNHDGTAQYDTHNMYGLTMVKATYDGMIKRKPGKRPFVLTRSTFLHSSAWSAHWFGDNRSSWAHYRTSIAQMLGFTAVHNYPMVGSDVCGFNGRAEENMCSRWVLLGAFMPFFRNHADISSANQEFYLWESVTKVAQKAIDARYRLLDYIYTALHDASSTGVPSVNPLFFIYPSDTNTFGIDTQFFLGDSLLVSPVVDDDSQSVTFYVPDDLLYDFWTHKPIHGRGESVTLDNVGFNEIPVYIRGGSIVPLRNESASTTAELRKKNFNLVVAQDQDGHAEGSLYLDDGESIDGKSSEIKFIWEDNILTANGTFGYRSGLNVEGITILSEKGSSTISLKESLDRPFETQARIERRIVDQQGSLP</sequence>
<protein>
    <recommendedName>
        <fullName evidence="3">alpha-glucosidase</fullName>
        <ecNumber evidence="3">3.2.1.20</ecNumber>
    </recommendedName>
</protein>
<evidence type="ECO:0000256" key="3">
    <source>
        <dbReference type="ARBA" id="ARBA00012741"/>
    </source>
</evidence>
<keyword evidence="4 6" id="KW-0378">Hydrolase</keyword>
<keyword evidence="13" id="KW-1185">Reference proteome</keyword>
<dbReference type="SUPFAM" id="SSF51011">
    <property type="entry name" value="Glycosyl hydrolase domain"/>
    <property type="match status" value="1"/>
</dbReference>
<proteinExistence type="inferred from homology"/>
<dbReference type="GO" id="GO:0005975">
    <property type="term" value="P:carbohydrate metabolic process"/>
    <property type="evidence" value="ECO:0007669"/>
    <property type="project" value="InterPro"/>
</dbReference>
<evidence type="ECO:0000313" key="13">
    <source>
        <dbReference type="Proteomes" id="UP001140502"/>
    </source>
</evidence>
<dbReference type="EMBL" id="JAPEUR010000094">
    <property type="protein sequence ID" value="KAJ4321509.1"/>
    <property type="molecule type" value="Genomic_DNA"/>
</dbReference>
<organism evidence="12 13">
    <name type="scientific">Fusarium piperis</name>
    <dbReference type="NCBI Taxonomy" id="1435070"/>
    <lineage>
        <taxon>Eukaryota</taxon>
        <taxon>Fungi</taxon>
        <taxon>Dikarya</taxon>
        <taxon>Ascomycota</taxon>
        <taxon>Pezizomycotina</taxon>
        <taxon>Sordariomycetes</taxon>
        <taxon>Hypocreomycetidae</taxon>
        <taxon>Hypocreales</taxon>
        <taxon>Nectriaceae</taxon>
        <taxon>Fusarium</taxon>
        <taxon>Fusarium solani species complex</taxon>
    </lineage>
</organism>
<evidence type="ECO:0000256" key="7">
    <source>
        <dbReference type="SAM" id="MobiDB-lite"/>
    </source>
</evidence>
<dbReference type="InterPro" id="IPR025887">
    <property type="entry name" value="Glyco_hydro_31_N_dom"/>
</dbReference>
<dbReference type="PROSITE" id="PS00129">
    <property type="entry name" value="GLYCOSYL_HYDROL_F31_1"/>
    <property type="match status" value="1"/>
</dbReference>
<reference evidence="12" key="1">
    <citation type="submission" date="2022-10" db="EMBL/GenBank/DDBJ databases">
        <title>Tapping the CABI collections for fungal endophytes: first genome assemblies for Collariella, Neodidymelliopsis, Ascochyta clinopodiicola, Didymella pomorum, Didymosphaeria variabile, Neocosmospora piperis and Neocucurbitaria cava.</title>
        <authorList>
            <person name="Hill R."/>
        </authorList>
    </citation>
    <scope>NUCLEOTIDE SEQUENCE</scope>
    <source>
        <strain evidence="12">IMI 366586</strain>
    </source>
</reference>
<dbReference type="EC" id="3.2.1.20" evidence="3"/>
<evidence type="ECO:0000259" key="11">
    <source>
        <dbReference type="Pfam" id="PF21365"/>
    </source>
</evidence>
<comment type="caution">
    <text evidence="12">The sequence shown here is derived from an EMBL/GenBank/DDBJ whole genome shotgun (WGS) entry which is preliminary data.</text>
</comment>
<evidence type="ECO:0000256" key="4">
    <source>
        <dbReference type="ARBA" id="ARBA00022801"/>
    </source>
</evidence>
<comment type="similarity">
    <text evidence="2 6">Belongs to the glycosyl hydrolase 31 family.</text>
</comment>